<name>A0A098TMP2_9CYAN</name>
<evidence type="ECO:0000313" key="1">
    <source>
        <dbReference type="EMBL" id="KGF73580.1"/>
    </source>
</evidence>
<evidence type="ECO:0000313" key="2">
    <source>
        <dbReference type="Proteomes" id="UP000030170"/>
    </source>
</evidence>
<gene>
    <name evidence="1" type="ORF">DO97_19085</name>
</gene>
<reference evidence="1 2" key="1">
    <citation type="journal article" date="2014" name="Mol. Ecol.">
        <title>Evolution of Synechococcus.</title>
        <authorList>
            <person name="Dvorak P."/>
            <person name="Casamatta D."/>
            <person name="Hasler P."/>
            <person name="Poulickova A."/>
            <person name="Ondrej V."/>
            <person name="Sanges R."/>
        </authorList>
    </citation>
    <scope>NUCLEOTIDE SEQUENCE [LARGE SCALE GENOMIC DNA]</scope>
    <source>
        <strain evidence="1 2">CAUP A 1101</strain>
    </source>
</reference>
<organism evidence="1 2">
    <name type="scientific">Neosynechococcus sphagnicola sy1</name>
    <dbReference type="NCBI Taxonomy" id="1497020"/>
    <lineage>
        <taxon>Bacteria</taxon>
        <taxon>Bacillati</taxon>
        <taxon>Cyanobacteriota</taxon>
        <taxon>Cyanophyceae</taxon>
        <taxon>Neosynechococcales</taxon>
        <taxon>Neosynechococcaceae</taxon>
        <taxon>Neosynechococcus</taxon>
    </lineage>
</organism>
<protein>
    <recommendedName>
        <fullName evidence="3">Roadblock/LAMTOR2 domain-containing protein</fullName>
    </recommendedName>
</protein>
<evidence type="ECO:0008006" key="3">
    <source>
        <dbReference type="Google" id="ProtNLM"/>
    </source>
</evidence>
<keyword evidence="2" id="KW-1185">Reference proteome</keyword>
<sequence>MNILDGSSFKIKLFKAKRRTLTKPAMKTPGIKLSVGKSPSGHLGLMLFDKNGLLIQGIDSLGNTVEDQDCVQSIFLAIGLRMMLASSFALEGLEYFTIRLKAQSALLVRCSTGDYLALISAQPRHVFSPGEVDWLRQTSVTQFREQVGALAA</sequence>
<proteinExistence type="predicted"/>
<dbReference type="EMBL" id="JJML01000007">
    <property type="protein sequence ID" value="KGF73580.1"/>
    <property type="molecule type" value="Genomic_DNA"/>
</dbReference>
<comment type="caution">
    <text evidence="1">The sequence shown here is derived from an EMBL/GenBank/DDBJ whole genome shotgun (WGS) entry which is preliminary data.</text>
</comment>
<accession>A0A098TMP2</accession>
<dbReference type="Proteomes" id="UP000030170">
    <property type="component" value="Unassembled WGS sequence"/>
</dbReference>
<dbReference type="AlphaFoldDB" id="A0A098TMP2"/>